<protein>
    <submittedName>
        <fullName evidence="1">Uncharacterized protein</fullName>
    </submittedName>
</protein>
<dbReference type="EMBL" id="JAOWIN010000036">
    <property type="protein sequence ID" value="MDI9095641.1"/>
    <property type="molecule type" value="Genomic_DNA"/>
</dbReference>
<evidence type="ECO:0000313" key="2">
    <source>
        <dbReference type="Proteomes" id="UP001159001"/>
    </source>
</evidence>
<gene>
    <name evidence="1" type="ORF">OGX73_23960</name>
</gene>
<organism evidence="1 2">
    <name type="scientific">Providencia rettgeri</name>
    <dbReference type="NCBI Taxonomy" id="587"/>
    <lineage>
        <taxon>Bacteria</taxon>
        <taxon>Pseudomonadati</taxon>
        <taxon>Pseudomonadota</taxon>
        <taxon>Gammaproteobacteria</taxon>
        <taxon>Enterobacterales</taxon>
        <taxon>Morganellaceae</taxon>
        <taxon>Providencia</taxon>
    </lineage>
</organism>
<proteinExistence type="predicted"/>
<reference evidence="1" key="1">
    <citation type="submission" date="2022-10" db="EMBL/GenBank/DDBJ databases">
        <title>Bacterial isolates recovered from the One Health project in Brazil.</title>
        <authorList>
            <person name="Valiatti T.B."/>
            <person name="Santos F."/>
            <person name="Cayo R."/>
            <person name="Gales A.C."/>
        </authorList>
    </citation>
    <scope>NUCLEOTIDE SEQUENCE</scope>
    <source>
        <strain evidence="1">PVR188</strain>
    </source>
</reference>
<dbReference type="Proteomes" id="UP001159001">
    <property type="component" value="Unassembled WGS sequence"/>
</dbReference>
<comment type="caution">
    <text evidence="1">The sequence shown here is derived from an EMBL/GenBank/DDBJ whole genome shotgun (WGS) entry which is preliminary data.</text>
</comment>
<dbReference type="AlphaFoldDB" id="A0AAW6UN70"/>
<accession>A0AAW6UN70</accession>
<name>A0AAW6UN70_PRORE</name>
<evidence type="ECO:0000313" key="1">
    <source>
        <dbReference type="EMBL" id="MDI9095641.1"/>
    </source>
</evidence>
<dbReference type="RefSeq" id="WP_206277255.1">
    <property type="nucleotide sequence ID" value="NZ_JAFJXK010000003.1"/>
</dbReference>
<sequence>MSDKKEIATLSIKISVDSTDLDKLEAQLKRIEGLMVSTGMKRPAKQGFTVDFGIGRLEPVFTNVAGRVVINDVFIENGTLEKVVLQAAKEGAKKGVEKARFEITTGINDNREQQSAEVTLKSSAEISRTSEVISREQSEFEKFKQQVESEFSQFQSSITAIQKTIADSDRAFAGSLERIRSDIQSVKSGWQL</sequence>